<sequence>MDFGSVPLTWALAFAPAPPPPAFLLLSVDKTLRYNLPNRCSFQPENSHRTNKIPEQASLVVDGVAFVIEKGEEEIHSFPESITQLTILHVLNLV</sequence>
<dbReference type="AlphaFoldDB" id="A0A061EIC2"/>
<evidence type="ECO:0000313" key="1">
    <source>
        <dbReference type="EMBL" id="EOY04408.1"/>
    </source>
</evidence>
<keyword evidence="2" id="KW-1185">Reference proteome</keyword>
<dbReference type="InParanoid" id="A0A061EIC2"/>
<name>A0A061EIC2_THECC</name>
<reference evidence="1 2" key="1">
    <citation type="journal article" date="2013" name="Genome Biol.">
        <title>The genome sequence of the most widely cultivated cacao type and its use to identify candidate genes regulating pod color.</title>
        <authorList>
            <person name="Motamayor J.C."/>
            <person name="Mockaitis K."/>
            <person name="Schmutz J."/>
            <person name="Haiminen N."/>
            <person name="Iii D.L."/>
            <person name="Cornejo O."/>
            <person name="Findley S.D."/>
            <person name="Zheng P."/>
            <person name="Utro F."/>
            <person name="Royaert S."/>
            <person name="Saski C."/>
            <person name="Jenkins J."/>
            <person name="Podicheti R."/>
            <person name="Zhao M."/>
            <person name="Scheffler B.E."/>
            <person name="Stack J.C."/>
            <person name="Feltus F.A."/>
            <person name="Mustiga G.M."/>
            <person name="Amores F."/>
            <person name="Phillips W."/>
            <person name="Marelli J.P."/>
            <person name="May G.D."/>
            <person name="Shapiro H."/>
            <person name="Ma J."/>
            <person name="Bustamante C.D."/>
            <person name="Schnell R.J."/>
            <person name="Main D."/>
            <person name="Gilbert D."/>
            <person name="Parida L."/>
            <person name="Kuhn D.N."/>
        </authorList>
    </citation>
    <scope>NUCLEOTIDE SEQUENCE [LARGE SCALE GENOMIC DNA]</scope>
    <source>
        <strain evidence="2">cv. Matina 1-6</strain>
    </source>
</reference>
<dbReference type="Gramene" id="EOY04408">
    <property type="protein sequence ID" value="EOY04408"/>
    <property type="gene ID" value="TCM_019671"/>
</dbReference>
<dbReference type="HOGENOM" id="CLU_2390424_0_0_1"/>
<gene>
    <name evidence="1" type="ORF">TCM_019671</name>
</gene>
<dbReference type="EMBL" id="CM001882">
    <property type="protein sequence ID" value="EOY04408.1"/>
    <property type="molecule type" value="Genomic_DNA"/>
</dbReference>
<evidence type="ECO:0000313" key="2">
    <source>
        <dbReference type="Proteomes" id="UP000026915"/>
    </source>
</evidence>
<protein>
    <submittedName>
        <fullName evidence="1">Uncharacterized protein</fullName>
    </submittedName>
</protein>
<proteinExistence type="predicted"/>
<accession>A0A061EIC2</accession>
<dbReference type="Proteomes" id="UP000026915">
    <property type="component" value="Chromosome 4"/>
</dbReference>
<organism evidence="1 2">
    <name type="scientific">Theobroma cacao</name>
    <name type="common">Cacao</name>
    <name type="synonym">Cocoa</name>
    <dbReference type="NCBI Taxonomy" id="3641"/>
    <lineage>
        <taxon>Eukaryota</taxon>
        <taxon>Viridiplantae</taxon>
        <taxon>Streptophyta</taxon>
        <taxon>Embryophyta</taxon>
        <taxon>Tracheophyta</taxon>
        <taxon>Spermatophyta</taxon>
        <taxon>Magnoliopsida</taxon>
        <taxon>eudicotyledons</taxon>
        <taxon>Gunneridae</taxon>
        <taxon>Pentapetalae</taxon>
        <taxon>rosids</taxon>
        <taxon>malvids</taxon>
        <taxon>Malvales</taxon>
        <taxon>Malvaceae</taxon>
        <taxon>Byttnerioideae</taxon>
        <taxon>Theobroma</taxon>
    </lineage>
</organism>